<dbReference type="Proteomes" id="UP000186471">
    <property type="component" value="Unassembled WGS sequence"/>
</dbReference>
<name>A0A1Q8VHM5_9ACTO</name>
<proteinExistence type="predicted"/>
<dbReference type="EMBL" id="MSKK01000013">
    <property type="protein sequence ID" value="OLO47608.1"/>
    <property type="molecule type" value="Genomic_DNA"/>
</dbReference>
<evidence type="ECO:0000313" key="4">
    <source>
        <dbReference type="EMBL" id="OLO47608.1"/>
    </source>
</evidence>
<reference evidence="5 6" key="1">
    <citation type="submission" date="2016-12" db="EMBL/GenBank/DDBJ databases">
        <title>Genomic comparison of strains in the 'Actinomyces naeslundii' group.</title>
        <authorList>
            <person name="Mughal S.R."/>
            <person name="Do T."/>
            <person name="Gilbert S.C."/>
            <person name="Witherden E.A."/>
            <person name="Didelot X."/>
            <person name="Beighton D."/>
        </authorList>
    </citation>
    <scope>NUCLEOTIDE SEQUENCE [LARGE SCALE GENOMIC DNA]</scope>
    <source>
        <strain evidence="4 6">R21091</strain>
        <strain evidence="3 5">S64C</strain>
    </source>
</reference>
<feature type="chain" id="PRO_5011899449" evidence="2">
    <location>
        <begin position="27"/>
        <end position="127"/>
    </location>
</feature>
<feature type="region of interest" description="Disordered" evidence="1">
    <location>
        <begin position="24"/>
        <end position="44"/>
    </location>
</feature>
<organism evidence="4 6">
    <name type="scientific">Actinomyces oris</name>
    <dbReference type="NCBI Taxonomy" id="544580"/>
    <lineage>
        <taxon>Bacteria</taxon>
        <taxon>Bacillati</taxon>
        <taxon>Actinomycetota</taxon>
        <taxon>Actinomycetes</taxon>
        <taxon>Actinomycetales</taxon>
        <taxon>Actinomycetaceae</taxon>
        <taxon>Actinomyces</taxon>
    </lineage>
</organism>
<comment type="caution">
    <text evidence="4">The sequence shown here is derived from an EMBL/GenBank/DDBJ whole genome shotgun (WGS) entry which is preliminary data.</text>
</comment>
<dbReference type="Proteomes" id="UP000185736">
    <property type="component" value="Unassembled WGS sequence"/>
</dbReference>
<evidence type="ECO:0000313" key="3">
    <source>
        <dbReference type="EMBL" id="OLL14282.1"/>
    </source>
</evidence>
<evidence type="ECO:0000313" key="6">
    <source>
        <dbReference type="Proteomes" id="UP000186471"/>
    </source>
</evidence>
<dbReference type="RefSeq" id="WP_075249752.1">
    <property type="nucleotide sequence ID" value="NZ_MSGO01000038.1"/>
</dbReference>
<dbReference type="OrthoDB" id="9767239at2"/>
<gene>
    <name evidence="4" type="ORF">BKH31_04435</name>
    <name evidence="3" type="ORF">BKH32_09230</name>
</gene>
<protein>
    <submittedName>
        <fullName evidence="4">Uncharacterized protein</fullName>
    </submittedName>
</protein>
<dbReference type="AlphaFoldDB" id="A0A1Q8VHM5"/>
<evidence type="ECO:0000256" key="2">
    <source>
        <dbReference type="SAM" id="SignalP"/>
    </source>
</evidence>
<evidence type="ECO:0000256" key="1">
    <source>
        <dbReference type="SAM" id="MobiDB-lite"/>
    </source>
</evidence>
<evidence type="ECO:0000313" key="5">
    <source>
        <dbReference type="Proteomes" id="UP000185736"/>
    </source>
</evidence>
<keyword evidence="2" id="KW-0732">Signal</keyword>
<feature type="signal peptide" evidence="2">
    <location>
        <begin position="1"/>
        <end position="26"/>
    </location>
</feature>
<accession>A0A1Q8VHM5</accession>
<sequence>MTRRALGQAFGSLATVQALGVSTASAAQGSPSANPSDLKAGSTNSTKPICIIRQGTFQAANPDRASHRRLVSLHEARGVGADEIARLTVLDVKPSSYFSQRGASDQHGAGNTLFAEDREFMARLFNR</sequence>
<dbReference type="EMBL" id="MSGO01000038">
    <property type="protein sequence ID" value="OLL14282.1"/>
    <property type="molecule type" value="Genomic_DNA"/>
</dbReference>